<dbReference type="PANTHER" id="PTHR47385">
    <property type="entry name" value="CALPONIN"/>
    <property type="match status" value="1"/>
</dbReference>
<evidence type="ECO:0000313" key="10">
    <source>
        <dbReference type="RefSeq" id="XP_065663976.1"/>
    </source>
</evidence>
<dbReference type="SUPFAM" id="SSF47576">
    <property type="entry name" value="Calponin-homology domain, CH-domain"/>
    <property type="match status" value="1"/>
</dbReference>
<protein>
    <recommendedName>
        <fullName evidence="6">Calponin</fullName>
    </recommendedName>
</protein>
<comment type="function">
    <text evidence="5 6">Thin filament-associated protein that is implicated in the regulation and modulation of smooth muscle contraction. It is capable of binding to actin, calmodulin and tropomyosin. The interaction of calponin with actin inhibits the actomyosin Mg-ATPase activity.</text>
</comment>
<organism evidence="8 9">
    <name type="scientific">Hydra vulgaris</name>
    <name type="common">Hydra</name>
    <name type="synonym">Hydra attenuata</name>
    <dbReference type="NCBI Taxonomy" id="6087"/>
    <lineage>
        <taxon>Eukaryota</taxon>
        <taxon>Metazoa</taxon>
        <taxon>Cnidaria</taxon>
        <taxon>Hydrozoa</taxon>
        <taxon>Hydroidolina</taxon>
        <taxon>Anthoathecata</taxon>
        <taxon>Aplanulata</taxon>
        <taxon>Hydridae</taxon>
        <taxon>Hydra</taxon>
    </lineage>
</organism>
<gene>
    <name evidence="9 10" type="primary">LOC100212224</name>
</gene>
<dbReference type="GeneID" id="100212224"/>
<dbReference type="Proteomes" id="UP001652625">
    <property type="component" value="Chromosome 10"/>
</dbReference>
<evidence type="ECO:0000256" key="1">
    <source>
        <dbReference type="ARBA" id="ARBA00009631"/>
    </source>
</evidence>
<dbReference type="InterPro" id="IPR003096">
    <property type="entry name" value="SM22_calponin"/>
</dbReference>
<evidence type="ECO:0000256" key="3">
    <source>
        <dbReference type="ARBA" id="ARBA00022860"/>
    </source>
</evidence>
<dbReference type="RefSeq" id="XP_065663976.1">
    <property type="nucleotide sequence ID" value="XM_065807904.1"/>
</dbReference>
<dbReference type="PROSITE" id="PS01052">
    <property type="entry name" value="CALPONIN_1"/>
    <property type="match status" value="1"/>
</dbReference>
<dbReference type="InterPro" id="IPR050606">
    <property type="entry name" value="Calponin-like"/>
</dbReference>
<comment type="similarity">
    <text evidence="1 6">Belongs to the calponin family.</text>
</comment>
<dbReference type="InterPro" id="IPR001997">
    <property type="entry name" value="Calponin/LIMCH1"/>
</dbReference>
<accession>A0ABM4CQ33</accession>
<dbReference type="PRINTS" id="PR00889">
    <property type="entry name" value="CALPONIN"/>
</dbReference>
<name>A0ABM4CQ33_HYDVU</name>
<evidence type="ECO:0000313" key="8">
    <source>
        <dbReference type="Proteomes" id="UP001652625"/>
    </source>
</evidence>
<keyword evidence="3 6" id="KW-0112">Calmodulin-binding</keyword>
<dbReference type="InterPro" id="IPR000557">
    <property type="entry name" value="Calponin_repeat"/>
</dbReference>
<evidence type="ECO:0000256" key="5">
    <source>
        <dbReference type="ARBA" id="ARBA00025109"/>
    </source>
</evidence>
<dbReference type="Pfam" id="PF00402">
    <property type="entry name" value="Calponin"/>
    <property type="match status" value="1"/>
</dbReference>
<evidence type="ECO:0000256" key="2">
    <source>
        <dbReference type="ARBA" id="ARBA00022737"/>
    </source>
</evidence>
<sequence length="190" mass="20811">MAERPTGYGLTAEVKNKISEKYCLELEKEALTWISSLVPDAQLENTSGMEATHKKLKDGIILCKLINALENDSVKKINDGKMVFKQMENISNFLEACSRYGLSKTDLFQTVDLFEAANMTQVIQTIHALGRKAKSKGAPGIGPKESNKNVREFTEDQLRAGQGVIGLQMGSNKGATQAGQNFGKTRAILD</sequence>
<dbReference type="PROSITE" id="PS50021">
    <property type="entry name" value="CH"/>
    <property type="match status" value="1"/>
</dbReference>
<dbReference type="Gene3D" id="1.10.418.10">
    <property type="entry name" value="Calponin-like domain"/>
    <property type="match status" value="1"/>
</dbReference>
<evidence type="ECO:0000259" key="7">
    <source>
        <dbReference type="PROSITE" id="PS50021"/>
    </source>
</evidence>
<keyword evidence="8" id="KW-1185">Reference proteome</keyword>
<evidence type="ECO:0000313" key="9">
    <source>
        <dbReference type="RefSeq" id="XP_065663975.1"/>
    </source>
</evidence>
<reference evidence="9 10" key="1">
    <citation type="submission" date="2025-05" db="UniProtKB">
        <authorList>
            <consortium name="RefSeq"/>
        </authorList>
    </citation>
    <scope>IDENTIFICATION</scope>
</reference>
<keyword evidence="2" id="KW-0677">Repeat</keyword>
<dbReference type="PROSITE" id="PS51122">
    <property type="entry name" value="CALPONIN_2"/>
    <property type="match status" value="1"/>
</dbReference>
<dbReference type="Pfam" id="PF00307">
    <property type="entry name" value="CH"/>
    <property type="match status" value="1"/>
</dbReference>
<dbReference type="PRINTS" id="PR00888">
    <property type="entry name" value="SM22CALPONIN"/>
</dbReference>
<proteinExistence type="inferred from homology"/>
<evidence type="ECO:0000256" key="4">
    <source>
        <dbReference type="ARBA" id="ARBA00023203"/>
    </source>
</evidence>
<evidence type="ECO:0000256" key="6">
    <source>
        <dbReference type="RuleBase" id="RU361224"/>
    </source>
</evidence>
<keyword evidence="4 6" id="KW-0009">Actin-binding</keyword>
<dbReference type="InterPro" id="IPR036872">
    <property type="entry name" value="CH_dom_sf"/>
</dbReference>
<feature type="domain" description="Calponin-homology (CH)" evidence="7">
    <location>
        <begin position="24"/>
        <end position="133"/>
    </location>
</feature>
<dbReference type="SMART" id="SM00033">
    <property type="entry name" value="CH"/>
    <property type="match status" value="1"/>
</dbReference>
<dbReference type="RefSeq" id="XP_065663975.1">
    <property type="nucleotide sequence ID" value="XM_065807903.1"/>
</dbReference>
<dbReference type="InterPro" id="IPR001715">
    <property type="entry name" value="CH_dom"/>
</dbReference>
<dbReference type="PANTHER" id="PTHR47385:SF14">
    <property type="entry name" value="TRANSGELIN"/>
    <property type="match status" value="1"/>
</dbReference>